<dbReference type="InterPro" id="IPR036866">
    <property type="entry name" value="RibonucZ/Hydroxyglut_hydro"/>
</dbReference>
<accession>A0A0G1L3E1</accession>
<keyword evidence="1" id="KW-0378">Hydrolase</keyword>
<sequence>MQISWFGHSCFRLEAKEGSILIDPFSKEIGLKPPKIKDDIVLVTHEHYDHNNVADANSEAFVIRNPGEYEKSGIQIQGIPSWHDNTNGSERGPNTIYVMTAEEITLCHLGDLGQEKLTDQQVEAIGDVDVLMIPVGGNYTIGPKEAVEVISQIGPKIVMPMHYKIPGLTVEIDSAEKFVKELGLTPEKLDKLKIQKKTLPAEEMKLIMLNA</sequence>
<dbReference type="SUPFAM" id="SSF56281">
    <property type="entry name" value="Metallo-hydrolase/oxidoreductase"/>
    <property type="match status" value="1"/>
</dbReference>
<dbReference type="PANTHER" id="PTHR42967:SF1">
    <property type="entry name" value="MBL FOLD METALLO-HYDROLASE"/>
    <property type="match status" value="1"/>
</dbReference>
<reference evidence="1 2" key="1">
    <citation type="journal article" date="2015" name="Nature">
        <title>rRNA introns, odd ribosomes, and small enigmatic genomes across a large radiation of phyla.</title>
        <authorList>
            <person name="Brown C.T."/>
            <person name="Hug L.A."/>
            <person name="Thomas B.C."/>
            <person name="Sharon I."/>
            <person name="Castelle C.J."/>
            <person name="Singh A."/>
            <person name="Wilkins M.J."/>
            <person name="Williams K.H."/>
            <person name="Banfield J.F."/>
        </authorList>
    </citation>
    <scope>NUCLEOTIDE SEQUENCE [LARGE SCALE GENOMIC DNA]</scope>
</reference>
<evidence type="ECO:0000313" key="2">
    <source>
        <dbReference type="Proteomes" id="UP000034368"/>
    </source>
</evidence>
<comment type="caution">
    <text evidence="1">The sequence shown here is derived from an EMBL/GenBank/DDBJ whole genome shotgun (WGS) entry which is preliminary data.</text>
</comment>
<dbReference type="Pfam" id="PF13483">
    <property type="entry name" value="Lactamase_B_3"/>
    <property type="match status" value="1"/>
</dbReference>
<dbReference type="PANTHER" id="PTHR42967">
    <property type="entry name" value="METAL DEPENDENT HYDROLASE"/>
    <property type="match status" value="1"/>
</dbReference>
<dbReference type="Proteomes" id="UP000034368">
    <property type="component" value="Unassembled WGS sequence"/>
</dbReference>
<organism evidence="1 2">
    <name type="scientific">Candidatus Yanofskybacteria bacterium GW2011_GWB1_45_11</name>
    <dbReference type="NCBI Taxonomy" id="1619026"/>
    <lineage>
        <taxon>Bacteria</taxon>
        <taxon>Candidatus Yanofskyibacteriota</taxon>
    </lineage>
</organism>
<name>A0A0G1L3E1_9BACT</name>
<dbReference type="GO" id="GO:0016787">
    <property type="term" value="F:hydrolase activity"/>
    <property type="evidence" value="ECO:0007669"/>
    <property type="project" value="UniProtKB-KW"/>
</dbReference>
<dbReference type="EMBL" id="LCKD01000002">
    <property type="protein sequence ID" value="KKT90353.1"/>
    <property type="molecule type" value="Genomic_DNA"/>
</dbReference>
<dbReference type="AlphaFoldDB" id="A0A0G1L3E1"/>
<proteinExistence type="predicted"/>
<gene>
    <name evidence="1" type="ORF">UW90_C0002G0002</name>
</gene>
<evidence type="ECO:0000313" key="1">
    <source>
        <dbReference type="EMBL" id="KKT90353.1"/>
    </source>
</evidence>
<dbReference type="Gene3D" id="3.60.15.10">
    <property type="entry name" value="Ribonuclease Z/Hydroxyacylglutathione hydrolase-like"/>
    <property type="match status" value="1"/>
</dbReference>
<protein>
    <submittedName>
        <fullName evidence="1">Zn-dependent hydrolase</fullName>
    </submittedName>
</protein>